<dbReference type="PROSITE" id="PS50041">
    <property type="entry name" value="C_TYPE_LECTIN_2"/>
    <property type="match status" value="2"/>
</dbReference>
<dbReference type="Pfam" id="PF00059">
    <property type="entry name" value="Lectin_C"/>
    <property type="match status" value="2"/>
</dbReference>
<feature type="domain" description="C-type lectin" evidence="2">
    <location>
        <begin position="155"/>
        <end position="264"/>
    </location>
</feature>
<dbReference type="InterPro" id="IPR001304">
    <property type="entry name" value="C-type_lectin-like"/>
</dbReference>
<evidence type="ECO:0000259" key="2">
    <source>
        <dbReference type="PROSITE" id="PS50041"/>
    </source>
</evidence>
<gene>
    <name evidence="4" type="primary">LOC104951328</name>
</gene>
<name>A0A6I9NML0_9TELE</name>
<feature type="domain" description="C-type lectin" evidence="2">
    <location>
        <begin position="30"/>
        <end position="149"/>
    </location>
</feature>
<dbReference type="OrthoDB" id="7357196at2759"/>
<dbReference type="AlphaFoldDB" id="A0A6I9NML0"/>
<dbReference type="SUPFAM" id="SSF56436">
    <property type="entry name" value="C-type lectin-like"/>
    <property type="match status" value="2"/>
</dbReference>
<reference evidence="4" key="1">
    <citation type="submission" date="2025-08" db="UniProtKB">
        <authorList>
            <consortium name="RefSeq"/>
        </authorList>
    </citation>
    <scope>IDENTIFICATION</scope>
    <source>
        <tissue evidence="4">Muscle</tissue>
    </source>
</reference>
<protein>
    <submittedName>
        <fullName evidence="4">Macrophage mannose receptor 1-like</fullName>
    </submittedName>
</protein>
<sequence length="327" mass="38059">MDAKVLLIFVIFGFGHVPSHSHGPLVIREYHYVNLLMNWTSARHYCREKYSDLATFESMADIRRVNRPSQHQFAWIGLSDDPQSWKGIMGNDANSWRWSSTGETSKTGYQNWRTGRPNHYHHPRACVYGNAEGKWIDDACHKELYFVCYDDTLPAGEKTYTLYDTQARAWEDAQTYCRAHHTDLAMIENAQENTDMLSITSEHSVWIGLYRVLWRWSDNSNSSFRNWRSGQPNNYFGNQYCVADERGQTWNDVDCYTEHPFWCQVGGVKITMLRVKIQTDADLSDPATNQQVLQQLREILRDKIPADLTLRWKSQPVKSGEDTDEVN</sequence>
<dbReference type="SMART" id="SM00034">
    <property type="entry name" value="CLECT"/>
    <property type="match status" value="2"/>
</dbReference>
<dbReference type="InterPro" id="IPR016187">
    <property type="entry name" value="CTDL_fold"/>
</dbReference>
<proteinExistence type="predicted"/>
<organism evidence="3 4">
    <name type="scientific">Notothenia coriiceps</name>
    <name type="common">black rockcod</name>
    <dbReference type="NCBI Taxonomy" id="8208"/>
    <lineage>
        <taxon>Eukaryota</taxon>
        <taxon>Metazoa</taxon>
        <taxon>Chordata</taxon>
        <taxon>Craniata</taxon>
        <taxon>Vertebrata</taxon>
        <taxon>Euteleostomi</taxon>
        <taxon>Actinopterygii</taxon>
        <taxon>Neopterygii</taxon>
        <taxon>Teleostei</taxon>
        <taxon>Neoteleostei</taxon>
        <taxon>Acanthomorphata</taxon>
        <taxon>Eupercaria</taxon>
        <taxon>Perciformes</taxon>
        <taxon>Notothenioidei</taxon>
        <taxon>Nototheniidae</taxon>
        <taxon>Notothenia</taxon>
    </lineage>
</organism>
<feature type="chain" id="PRO_5026809857" evidence="1">
    <location>
        <begin position="22"/>
        <end position="327"/>
    </location>
</feature>
<evidence type="ECO:0000256" key="1">
    <source>
        <dbReference type="SAM" id="SignalP"/>
    </source>
</evidence>
<keyword evidence="1" id="KW-0732">Signal</keyword>
<dbReference type="Proteomes" id="UP000504611">
    <property type="component" value="Unplaced"/>
</dbReference>
<keyword evidence="3" id="KW-1185">Reference proteome</keyword>
<feature type="signal peptide" evidence="1">
    <location>
        <begin position="1"/>
        <end position="21"/>
    </location>
</feature>
<accession>A0A6I9NML0</accession>
<dbReference type="RefSeq" id="XP_010776263.1">
    <property type="nucleotide sequence ID" value="XM_010777961.1"/>
</dbReference>
<dbReference type="Gene3D" id="3.10.100.10">
    <property type="entry name" value="Mannose-Binding Protein A, subunit A"/>
    <property type="match status" value="2"/>
</dbReference>
<dbReference type="InterPro" id="IPR016186">
    <property type="entry name" value="C-type_lectin-like/link_sf"/>
</dbReference>
<dbReference type="KEGG" id="ncc:104951328"/>
<dbReference type="CDD" id="cd00037">
    <property type="entry name" value="CLECT"/>
    <property type="match status" value="1"/>
</dbReference>
<evidence type="ECO:0000313" key="4">
    <source>
        <dbReference type="RefSeq" id="XP_010776263.1"/>
    </source>
</evidence>
<dbReference type="PANTHER" id="PTHR45784">
    <property type="entry name" value="C-TYPE LECTIN DOMAIN FAMILY 20 MEMBER A-RELATED"/>
    <property type="match status" value="1"/>
</dbReference>
<evidence type="ECO:0000313" key="3">
    <source>
        <dbReference type="Proteomes" id="UP000504611"/>
    </source>
</evidence>
<dbReference type="PANTHER" id="PTHR45784:SF3">
    <property type="entry name" value="C-TYPE LECTIN DOMAIN FAMILY 4 MEMBER K-LIKE-RELATED"/>
    <property type="match status" value="1"/>
</dbReference>
<dbReference type="GeneID" id="104951328"/>